<dbReference type="Proteomes" id="UP000256328">
    <property type="component" value="Unassembled WGS sequence"/>
</dbReference>
<dbReference type="AlphaFoldDB" id="A0A3D8Q776"/>
<gene>
    <name evidence="2" type="ORF">BP5796_12487</name>
</gene>
<organism evidence="2 3">
    <name type="scientific">Coleophoma crateriformis</name>
    <dbReference type="NCBI Taxonomy" id="565419"/>
    <lineage>
        <taxon>Eukaryota</taxon>
        <taxon>Fungi</taxon>
        <taxon>Dikarya</taxon>
        <taxon>Ascomycota</taxon>
        <taxon>Pezizomycotina</taxon>
        <taxon>Leotiomycetes</taxon>
        <taxon>Helotiales</taxon>
        <taxon>Dermateaceae</taxon>
        <taxon>Coleophoma</taxon>
    </lineage>
</organism>
<evidence type="ECO:0000313" key="3">
    <source>
        <dbReference type="Proteomes" id="UP000256328"/>
    </source>
</evidence>
<dbReference type="EMBL" id="PDLN01000022">
    <property type="protein sequence ID" value="RDW57686.1"/>
    <property type="molecule type" value="Genomic_DNA"/>
</dbReference>
<feature type="region of interest" description="Disordered" evidence="1">
    <location>
        <begin position="81"/>
        <end position="134"/>
    </location>
</feature>
<feature type="compositionally biased region" description="Polar residues" evidence="1">
    <location>
        <begin position="85"/>
        <end position="95"/>
    </location>
</feature>
<protein>
    <submittedName>
        <fullName evidence="2">Uncharacterized protein</fullName>
    </submittedName>
</protein>
<proteinExistence type="predicted"/>
<accession>A0A3D8Q776</accession>
<sequence>MKNNESKSLASWPDNATAESIAANFRKSARPAPLATSKLPAFPISARTEATNPAQVPEVQLMNSKPPESTEPYAGLKFDIAHTCMSGSQTSTTTRETPEPKSEPLQKSRTTAPPPRGKPGKAAAAAGPPGDPNRQAVEELARLIL</sequence>
<evidence type="ECO:0000313" key="2">
    <source>
        <dbReference type="EMBL" id="RDW57686.1"/>
    </source>
</evidence>
<feature type="compositionally biased region" description="Basic and acidic residues" evidence="1">
    <location>
        <begin position="96"/>
        <end position="106"/>
    </location>
</feature>
<comment type="caution">
    <text evidence="2">The sequence shown here is derived from an EMBL/GenBank/DDBJ whole genome shotgun (WGS) entry which is preliminary data.</text>
</comment>
<name>A0A3D8Q776_9HELO</name>
<keyword evidence="3" id="KW-1185">Reference proteome</keyword>
<reference evidence="2 3" key="1">
    <citation type="journal article" date="2018" name="IMA Fungus">
        <title>IMA Genome-F 9: Draft genome sequence of Annulohypoxylon stygium, Aspergillus mulundensis, Berkeleyomyces basicola (syn. Thielaviopsis basicola), Ceratocystis smalleyi, two Cercospora beticola strains, Coleophoma cylindrospora, Fusarium fracticaudum, Phialophora cf. hyalina, and Morchella septimelata.</title>
        <authorList>
            <person name="Wingfield B.D."/>
            <person name="Bills G.F."/>
            <person name="Dong Y."/>
            <person name="Huang W."/>
            <person name="Nel W.J."/>
            <person name="Swalarsk-Parry B.S."/>
            <person name="Vaghefi N."/>
            <person name="Wilken P.M."/>
            <person name="An Z."/>
            <person name="de Beer Z.W."/>
            <person name="De Vos L."/>
            <person name="Chen L."/>
            <person name="Duong T.A."/>
            <person name="Gao Y."/>
            <person name="Hammerbacher A."/>
            <person name="Kikkert J.R."/>
            <person name="Li Y."/>
            <person name="Li H."/>
            <person name="Li K."/>
            <person name="Li Q."/>
            <person name="Liu X."/>
            <person name="Ma X."/>
            <person name="Naidoo K."/>
            <person name="Pethybridge S.J."/>
            <person name="Sun J."/>
            <person name="Steenkamp E.T."/>
            <person name="van der Nest M.A."/>
            <person name="van Wyk S."/>
            <person name="Wingfield M.J."/>
            <person name="Xiong C."/>
            <person name="Yue Q."/>
            <person name="Zhang X."/>
        </authorList>
    </citation>
    <scope>NUCLEOTIDE SEQUENCE [LARGE SCALE GENOMIC DNA]</scope>
    <source>
        <strain evidence="2 3">BP5796</strain>
    </source>
</reference>
<evidence type="ECO:0000256" key="1">
    <source>
        <dbReference type="SAM" id="MobiDB-lite"/>
    </source>
</evidence>